<evidence type="ECO:0000313" key="2">
    <source>
        <dbReference type="EMBL" id="TNV78485.1"/>
    </source>
</evidence>
<reference evidence="2" key="1">
    <citation type="submission" date="2019-06" db="EMBL/GenBank/DDBJ databases">
        <authorList>
            <person name="Zheng W."/>
        </authorList>
    </citation>
    <scope>NUCLEOTIDE SEQUENCE</scope>
    <source>
        <strain evidence="2">QDHG01</strain>
    </source>
</reference>
<sequence length="434" mass="49115">MRILSAATAIFAVLTTVSAARDSLPDCSGLPNTSPVIEPNVIPLKTVLNGQSYLLSNDSANYVYLAKVSGSPYEMGYAQGELFKDELPLQLLNYETLYPVMTQSVLHTNAILPDEYILMIPEWILIPLGKFLLDMNWYIALPWIPQRYADELEGMADASGLSFERLRRANMVPEIIQAHCTVFGAWGPATEDGKVYHLRALDWNPFTPINQFPAIIIYESNEEGSQTIANINYLGWIGTLTTMSKLGISVGEKVMLPREGSHDYPEWPQVTYFGKPWQFVLRDTTQFATNLADVYYMLNTAKRTMRIHGGWGSAPDHSFRGMDFAANFVKLYDDHNYTHYSNQSHPQMDGIFYLDKHVQPSDNQCIKNIITPQYGHITAETIYSNLIGDHRTGDNMWVVMKPESGDIWMASSQYGAPVEAYRRSPIHVRLGDFW</sequence>
<evidence type="ECO:0000313" key="3">
    <source>
        <dbReference type="Proteomes" id="UP000785679"/>
    </source>
</evidence>
<dbReference type="PANTHER" id="PTHR35190:SF1">
    <property type="entry name" value="PEPTIDASE C45 HYDROLASE DOMAIN-CONTAINING PROTEIN"/>
    <property type="match status" value="1"/>
</dbReference>
<dbReference type="Proteomes" id="UP000785679">
    <property type="component" value="Unassembled WGS sequence"/>
</dbReference>
<comment type="caution">
    <text evidence="2">The sequence shown here is derived from an EMBL/GenBank/DDBJ whole genome shotgun (WGS) entry which is preliminary data.</text>
</comment>
<accession>A0A8J8T1J7</accession>
<proteinExistence type="predicted"/>
<dbReference type="AlphaFoldDB" id="A0A8J8T1J7"/>
<feature type="chain" id="PRO_5035230065" evidence="1">
    <location>
        <begin position="20"/>
        <end position="434"/>
    </location>
</feature>
<dbReference type="PANTHER" id="PTHR35190">
    <property type="entry name" value="PROTEIN DCD1B"/>
    <property type="match status" value="1"/>
</dbReference>
<dbReference type="NCBIfam" id="NF040521">
    <property type="entry name" value="C45_proenzyme"/>
    <property type="match status" value="1"/>
</dbReference>
<protein>
    <submittedName>
        <fullName evidence="2">Uncharacterized protein</fullName>
    </submittedName>
</protein>
<evidence type="ECO:0000256" key="1">
    <source>
        <dbReference type="SAM" id="SignalP"/>
    </source>
</evidence>
<name>A0A8J8T1J7_HALGN</name>
<keyword evidence="1" id="KW-0732">Signal</keyword>
<dbReference type="InterPro" id="IPR047803">
    <property type="entry name" value="DCD1A/B-like"/>
</dbReference>
<keyword evidence="3" id="KW-1185">Reference proteome</keyword>
<dbReference type="OrthoDB" id="312228at2759"/>
<dbReference type="Gene3D" id="3.60.60.10">
    <property type="entry name" value="Penicillin V Acylase, Chain A"/>
    <property type="match status" value="1"/>
</dbReference>
<feature type="signal peptide" evidence="1">
    <location>
        <begin position="1"/>
        <end position="19"/>
    </location>
</feature>
<dbReference type="EMBL" id="RRYP01010276">
    <property type="protein sequence ID" value="TNV78485.1"/>
    <property type="molecule type" value="Genomic_DNA"/>
</dbReference>
<dbReference type="InterPro" id="IPR047794">
    <property type="entry name" value="C45_proenzyme-like"/>
</dbReference>
<gene>
    <name evidence="2" type="ORF">FGO68_gene8749</name>
</gene>
<organism evidence="2 3">
    <name type="scientific">Halteria grandinella</name>
    <dbReference type="NCBI Taxonomy" id="5974"/>
    <lineage>
        <taxon>Eukaryota</taxon>
        <taxon>Sar</taxon>
        <taxon>Alveolata</taxon>
        <taxon>Ciliophora</taxon>
        <taxon>Intramacronucleata</taxon>
        <taxon>Spirotrichea</taxon>
        <taxon>Stichotrichia</taxon>
        <taxon>Sporadotrichida</taxon>
        <taxon>Halteriidae</taxon>
        <taxon>Halteria</taxon>
    </lineage>
</organism>